<evidence type="ECO:0000256" key="9">
    <source>
        <dbReference type="ARBA" id="ARBA00022777"/>
    </source>
</evidence>
<dbReference type="OrthoDB" id="9766423at2"/>
<dbReference type="CDD" id="cd01983">
    <property type="entry name" value="SIMIBI"/>
    <property type="match status" value="1"/>
</dbReference>
<dbReference type="InterPro" id="IPR003758">
    <property type="entry name" value="LpxK"/>
</dbReference>
<dbReference type="GO" id="GO:0005524">
    <property type="term" value="F:ATP binding"/>
    <property type="evidence" value="ECO:0007669"/>
    <property type="project" value="UniProtKB-UniRule"/>
</dbReference>
<keyword evidence="8 13" id="KW-0547">Nucleotide-binding</keyword>
<dbReference type="HAMAP" id="MF_00409">
    <property type="entry name" value="LpxK"/>
    <property type="match status" value="1"/>
</dbReference>
<comment type="similarity">
    <text evidence="13">Belongs to the LpxK family.</text>
</comment>
<dbReference type="PANTHER" id="PTHR42724:SF1">
    <property type="entry name" value="TETRAACYLDISACCHARIDE 4'-KINASE, MITOCHONDRIAL-RELATED"/>
    <property type="match status" value="1"/>
</dbReference>
<sequence>MSLEQRINAAWYGKPRGLLLLLPLMFVFRFIAALRRRVISPQPCGAPLIVVGNISVGGSGKTPAVLALAEYCRDRGYRVGIVSRGYGGKAPYYPYLLDSSTEPNIAGDEPCLIARRSGLPVAVAPDRLAAAKLLVDQKGCNLIISDDGLQHYRMARDIEVLLLDGQRGFGNGYCLPVGPLREPISRAKQVDITIINGGSNSFSGHTMLLRGDTAIELGSGERRSLQEWPATERRVHAVAGIGNPQRFFDALRERDFDVVEHPFADHHAFIAKDLNFADACPIIMTEKDAVKCAGFHLNNSWMLPVDAALDARFFAQFSGLLERLPAP</sequence>
<evidence type="ECO:0000256" key="4">
    <source>
        <dbReference type="ARBA" id="ARBA00016436"/>
    </source>
</evidence>
<comment type="pathway">
    <text evidence="2 13">Glycolipid biosynthesis; lipid IV(A) biosynthesis; lipid IV(A) from (3R)-3-hydroxytetradecanoyl-[acyl-carrier-protein] and UDP-N-acetyl-alpha-D-glucosamine: step 6/6.</text>
</comment>
<evidence type="ECO:0000256" key="5">
    <source>
        <dbReference type="ARBA" id="ARBA00022516"/>
    </source>
</evidence>
<keyword evidence="10 13" id="KW-0067">ATP-binding</keyword>
<dbReference type="GO" id="GO:0009244">
    <property type="term" value="P:lipopolysaccharide core region biosynthetic process"/>
    <property type="evidence" value="ECO:0007669"/>
    <property type="project" value="TreeGrafter"/>
</dbReference>
<evidence type="ECO:0000256" key="2">
    <source>
        <dbReference type="ARBA" id="ARBA00004870"/>
    </source>
</evidence>
<keyword evidence="7 13" id="KW-0808">Transferase</keyword>
<evidence type="ECO:0000256" key="1">
    <source>
        <dbReference type="ARBA" id="ARBA00002274"/>
    </source>
</evidence>
<keyword evidence="5 13" id="KW-0444">Lipid biosynthesis</keyword>
<dbReference type="GO" id="GO:0009245">
    <property type="term" value="P:lipid A biosynthetic process"/>
    <property type="evidence" value="ECO:0007669"/>
    <property type="project" value="UniProtKB-UniRule"/>
</dbReference>
<evidence type="ECO:0000256" key="10">
    <source>
        <dbReference type="ARBA" id="ARBA00022840"/>
    </source>
</evidence>
<dbReference type="NCBIfam" id="TIGR00682">
    <property type="entry name" value="lpxK"/>
    <property type="match status" value="1"/>
</dbReference>
<organism evidence="14 15">
    <name type="scientific">Zhongshania marina</name>
    <dbReference type="NCBI Taxonomy" id="2304603"/>
    <lineage>
        <taxon>Bacteria</taxon>
        <taxon>Pseudomonadati</taxon>
        <taxon>Pseudomonadota</taxon>
        <taxon>Gammaproteobacteria</taxon>
        <taxon>Cellvibrionales</taxon>
        <taxon>Spongiibacteraceae</taxon>
        <taxon>Zhongshania</taxon>
    </lineage>
</organism>
<keyword evidence="6 13" id="KW-0441">Lipid A biosynthesis</keyword>
<dbReference type="InterPro" id="IPR027417">
    <property type="entry name" value="P-loop_NTPase"/>
</dbReference>
<dbReference type="UniPathway" id="UPA00359">
    <property type="reaction ID" value="UER00482"/>
</dbReference>
<evidence type="ECO:0000256" key="6">
    <source>
        <dbReference type="ARBA" id="ARBA00022556"/>
    </source>
</evidence>
<dbReference type="EC" id="2.7.1.130" evidence="3 13"/>
<proteinExistence type="inferred from homology"/>
<dbReference type="Pfam" id="PF02606">
    <property type="entry name" value="LpxK"/>
    <property type="match status" value="1"/>
</dbReference>
<dbReference type="AlphaFoldDB" id="A0A2S4HG98"/>
<feature type="binding site" evidence="13">
    <location>
        <begin position="55"/>
        <end position="62"/>
    </location>
    <ligand>
        <name>ATP</name>
        <dbReference type="ChEBI" id="CHEBI:30616"/>
    </ligand>
</feature>
<evidence type="ECO:0000256" key="7">
    <source>
        <dbReference type="ARBA" id="ARBA00022679"/>
    </source>
</evidence>
<name>A0A2S4HG98_9GAMM</name>
<evidence type="ECO:0000256" key="3">
    <source>
        <dbReference type="ARBA" id="ARBA00012071"/>
    </source>
</evidence>
<dbReference type="RefSeq" id="WP_103683938.1">
    <property type="nucleotide sequence ID" value="NZ_PQGG01000019.1"/>
</dbReference>
<evidence type="ECO:0000256" key="11">
    <source>
        <dbReference type="ARBA" id="ARBA00023098"/>
    </source>
</evidence>
<dbReference type="PANTHER" id="PTHR42724">
    <property type="entry name" value="TETRAACYLDISACCHARIDE 4'-KINASE"/>
    <property type="match status" value="1"/>
</dbReference>
<comment type="function">
    <text evidence="1 13">Transfers the gamma-phosphate of ATP to the 4'-position of a tetraacyldisaccharide 1-phosphate intermediate (termed DS-1-P) to form tetraacyldisaccharide 1,4'-bis-phosphate (lipid IVA).</text>
</comment>
<evidence type="ECO:0000256" key="8">
    <source>
        <dbReference type="ARBA" id="ARBA00022741"/>
    </source>
</evidence>
<dbReference type="SUPFAM" id="SSF52540">
    <property type="entry name" value="P-loop containing nucleoside triphosphate hydrolases"/>
    <property type="match status" value="1"/>
</dbReference>
<evidence type="ECO:0000256" key="12">
    <source>
        <dbReference type="ARBA" id="ARBA00029757"/>
    </source>
</evidence>
<comment type="caution">
    <text evidence="14">The sequence shown here is derived from an EMBL/GenBank/DDBJ whole genome shotgun (WGS) entry which is preliminary data.</text>
</comment>
<evidence type="ECO:0000313" key="15">
    <source>
        <dbReference type="Proteomes" id="UP000237222"/>
    </source>
</evidence>
<keyword evidence="11 13" id="KW-0443">Lipid metabolism</keyword>
<dbReference type="GO" id="GO:0005886">
    <property type="term" value="C:plasma membrane"/>
    <property type="evidence" value="ECO:0007669"/>
    <property type="project" value="TreeGrafter"/>
</dbReference>
<evidence type="ECO:0000256" key="13">
    <source>
        <dbReference type="HAMAP-Rule" id="MF_00409"/>
    </source>
</evidence>
<gene>
    <name evidence="13" type="primary">lpxK</name>
    <name evidence="14" type="ORF">C0068_07850</name>
</gene>
<evidence type="ECO:0000313" key="14">
    <source>
        <dbReference type="EMBL" id="POP52997.1"/>
    </source>
</evidence>
<protein>
    <recommendedName>
        <fullName evidence="4 13">Tetraacyldisaccharide 4'-kinase</fullName>
        <ecNumber evidence="3 13">2.7.1.130</ecNumber>
    </recommendedName>
    <alternativeName>
        <fullName evidence="12 13">Lipid A 4'-kinase</fullName>
    </alternativeName>
</protein>
<dbReference type="EMBL" id="PQGG01000019">
    <property type="protein sequence ID" value="POP52997.1"/>
    <property type="molecule type" value="Genomic_DNA"/>
</dbReference>
<comment type="catalytic activity">
    <reaction evidence="13">
        <text>a lipid A disaccharide + ATP = a lipid IVA + ADP + H(+)</text>
        <dbReference type="Rhea" id="RHEA:67840"/>
        <dbReference type="ChEBI" id="CHEBI:15378"/>
        <dbReference type="ChEBI" id="CHEBI:30616"/>
        <dbReference type="ChEBI" id="CHEBI:176343"/>
        <dbReference type="ChEBI" id="CHEBI:176425"/>
        <dbReference type="ChEBI" id="CHEBI:456216"/>
        <dbReference type="EC" id="2.7.1.130"/>
    </reaction>
</comment>
<reference evidence="14" key="1">
    <citation type="submission" date="2018-01" db="EMBL/GenBank/DDBJ databases">
        <authorList>
            <person name="Yu X.-D."/>
        </authorList>
    </citation>
    <scope>NUCLEOTIDE SEQUENCE</scope>
    <source>
        <strain evidence="14">ZX-21</strain>
    </source>
</reference>
<accession>A0A2S4HG98</accession>
<dbReference type="Proteomes" id="UP000237222">
    <property type="component" value="Unassembled WGS sequence"/>
</dbReference>
<keyword evidence="9 13" id="KW-0418">Kinase</keyword>
<dbReference type="GO" id="GO:0009029">
    <property type="term" value="F:lipid-A 4'-kinase activity"/>
    <property type="evidence" value="ECO:0007669"/>
    <property type="project" value="UniProtKB-UniRule"/>
</dbReference>